<feature type="transmembrane region" description="Helical" evidence="1">
    <location>
        <begin position="6"/>
        <end position="28"/>
    </location>
</feature>
<name>A0ABU6B8U9_9STRE</name>
<keyword evidence="3" id="KW-1185">Reference proteome</keyword>
<dbReference type="Proteomes" id="UP001308656">
    <property type="component" value="Unassembled WGS sequence"/>
</dbReference>
<proteinExistence type="predicted"/>
<evidence type="ECO:0000256" key="1">
    <source>
        <dbReference type="SAM" id="Phobius"/>
    </source>
</evidence>
<accession>A0ABU6B8U9</accession>
<reference evidence="2 3" key="1">
    <citation type="submission" date="2024-01" db="EMBL/GenBank/DDBJ databases">
        <title>Description of Streptococcus dentalis sp. nov., Streptococcus gingivalis sp. nov., Streptococcus lingualis sp. nov. isolated from human oral cavity.</title>
        <authorList>
            <person name="Choi Y.S."/>
            <person name="Goo B.J."/>
            <person name="Bae J.W."/>
        </authorList>
    </citation>
    <scope>NUCLEOTIDE SEQUENCE [LARGE SCALE GENOMIC DNA]</scope>
    <source>
        <strain evidence="2 3">S2</strain>
    </source>
</reference>
<evidence type="ECO:0000313" key="3">
    <source>
        <dbReference type="Proteomes" id="UP001308656"/>
    </source>
</evidence>
<dbReference type="RefSeq" id="WP_324737870.1">
    <property type="nucleotide sequence ID" value="NZ_JAYKTO010000001.1"/>
</dbReference>
<keyword evidence="1" id="KW-0812">Transmembrane</keyword>
<dbReference type="EMBL" id="JAYKTO010000001">
    <property type="protein sequence ID" value="MEB3520097.1"/>
    <property type="molecule type" value="Genomic_DNA"/>
</dbReference>
<organism evidence="2 3">
    <name type="scientific">Streptococcus gingivalis</name>
    <dbReference type="NCBI Taxonomy" id="3111861"/>
    <lineage>
        <taxon>Bacteria</taxon>
        <taxon>Bacillati</taxon>
        <taxon>Bacillota</taxon>
        <taxon>Bacilli</taxon>
        <taxon>Lactobacillales</taxon>
        <taxon>Streptococcaceae</taxon>
        <taxon>Streptococcus</taxon>
    </lineage>
</organism>
<gene>
    <name evidence="2" type="ORF">SM122_05780</name>
</gene>
<keyword evidence="1" id="KW-0472">Membrane</keyword>
<keyword evidence="1" id="KW-1133">Transmembrane helix</keyword>
<comment type="caution">
    <text evidence="2">The sequence shown here is derived from an EMBL/GenBank/DDBJ whole genome shotgun (WGS) entry which is preliminary data.</text>
</comment>
<evidence type="ECO:0000313" key="2">
    <source>
        <dbReference type="EMBL" id="MEB3520097.1"/>
    </source>
</evidence>
<sequence>MDMPDIRILIVIAVAVIGFPLFTVLFFGHFYRREVRIKTLSSKSIEGVVVGYKRAQIVAAPIVEYRVGGQTYRNSLKYYWVVRATLPWKTNQAASDIDLMAQRITSYTNSTVSKGNLFQDAFPLGSSMTVWYNPACPKESYVERYGGLDRLFKRQMWIGIWMLILFPILAVVAIIMGMKYK</sequence>
<feature type="transmembrane region" description="Helical" evidence="1">
    <location>
        <begin position="158"/>
        <end position="178"/>
    </location>
</feature>
<protein>
    <submittedName>
        <fullName evidence="2">DUF3592 domain-containing protein</fullName>
    </submittedName>
</protein>